<dbReference type="Gene3D" id="2.60.40.150">
    <property type="entry name" value="C2 domain"/>
    <property type="match status" value="1"/>
</dbReference>
<dbReference type="PROSITE" id="PS50003">
    <property type="entry name" value="PH_DOMAIN"/>
    <property type="match status" value="1"/>
</dbReference>
<dbReference type="Pfam" id="PF00168">
    <property type="entry name" value="C2"/>
    <property type="match status" value="1"/>
</dbReference>
<dbReference type="CDD" id="cd04013">
    <property type="entry name" value="C2_SynGAP_like"/>
    <property type="match status" value="1"/>
</dbReference>
<feature type="region of interest" description="Disordered" evidence="1">
    <location>
        <begin position="141"/>
        <end position="201"/>
    </location>
</feature>
<dbReference type="InterPro" id="IPR001849">
    <property type="entry name" value="PH_domain"/>
</dbReference>
<dbReference type="AlphaFoldDB" id="A0A1B6CKH9"/>
<evidence type="ECO:0000259" key="2">
    <source>
        <dbReference type="PROSITE" id="PS50003"/>
    </source>
</evidence>
<feature type="domain" description="C2" evidence="3">
    <location>
        <begin position="386"/>
        <end position="504"/>
    </location>
</feature>
<protein>
    <submittedName>
        <fullName evidence="4">Uncharacterized protein</fullName>
    </submittedName>
</protein>
<dbReference type="Pfam" id="PF25321">
    <property type="entry name" value="PH_RASGAP"/>
    <property type="match status" value="1"/>
</dbReference>
<accession>A0A1B6CKH9</accession>
<feature type="region of interest" description="Disordered" evidence="1">
    <location>
        <begin position="1"/>
        <end position="123"/>
    </location>
</feature>
<dbReference type="InterPro" id="IPR057606">
    <property type="entry name" value="SynGAP1-like_PH"/>
</dbReference>
<organism evidence="4">
    <name type="scientific">Clastoptera arizonana</name>
    <name type="common">Arizona spittle bug</name>
    <dbReference type="NCBI Taxonomy" id="38151"/>
    <lineage>
        <taxon>Eukaryota</taxon>
        <taxon>Metazoa</taxon>
        <taxon>Ecdysozoa</taxon>
        <taxon>Arthropoda</taxon>
        <taxon>Hexapoda</taxon>
        <taxon>Insecta</taxon>
        <taxon>Pterygota</taxon>
        <taxon>Neoptera</taxon>
        <taxon>Paraneoptera</taxon>
        <taxon>Hemiptera</taxon>
        <taxon>Auchenorrhyncha</taxon>
        <taxon>Cercopoidea</taxon>
        <taxon>Clastopteridae</taxon>
        <taxon>Clastoptera</taxon>
    </lineage>
</organism>
<dbReference type="InterPro" id="IPR011993">
    <property type="entry name" value="PH-like_dom_sf"/>
</dbReference>
<feature type="non-terminal residue" evidence="4">
    <location>
        <position position="525"/>
    </location>
</feature>
<evidence type="ECO:0000313" key="4">
    <source>
        <dbReference type="EMBL" id="JAS13930.1"/>
    </source>
</evidence>
<dbReference type="EMBL" id="GEDC01023368">
    <property type="protein sequence ID" value="JAS13930.1"/>
    <property type="molecule type" value="Transcribed_RNA"/>
</dbReference>
<dbReference type="InterPro" id="IPR035892">
    <property type="entry name" value="C2_domain_sf"/>
</dbReference>
<dbReference type="SUPFAM" id="SSF50729">
    <property type="entry name" value="PH domain-like"/>
    <property type="match status" value="1"/>
</dbReference>
<dbReference type="Gene3D" id="2.30.29.30">
    <property type="entry name" value="Pleckstrin-homology domain (PH domain)/Phosphotyrosine-binding domain (PTB)"/>
    <property type="match status" value="1"/>
</dbReference>
<evidence type="ECO:0000259" key="3">
    <source>
        <dbReference type="PROSITE" id="PS50004"/>
    </source>
</evidence>
<sequence>MLDSDTGGGRRRSTFYVPLAENRTPSATVERKMQTPSSSKRSGGVVEKDRRKDETPKSTPQRTARSKPLSRTSPVKSPLRSQQVQKPLLTVTKTIEGPEGPQVPVIMPVQKTPSMSPSDRIRSPLLKVSAKLLSSSAQALEAINRSPSSPAKTSQHSPLSLIRRSSSRKLSRSSSTILTRTPPSKLCAGNKEDPTKDSTKSLHVDYSKVPVIVIDQLPDEKLLACAAGKAQERRHPTVPDEDEDGGVHSDTSYEKACRRGSAPATPVLGNRTLELTPSRIVNFFSKRSFRSNPLKRTKSVTKLERKRTVDSEGVPVPPRLRSSRSHESLLSGQTQSVMQTLDLSCGVEIKPLHPSVLGREHCFQVTLPAGNARYFSCRSAEERDKWVHSLRKSVQPDHEHIRRTDNSLQIWILEAKGVANKKRYFCELCLDKTLYARTSAKQKGELCFWGEHFDFHNLPQVNVININVYREADRKKKREKSLLVGSVSIPVHEVTSRYLIEKWYHVLSEKGGVKDPPALRVKCRF</sequence>
<reference evidence="4" key="1">
    <citation type="submission" date="2015-12" db="EMBL/GenBank/DDBJ databases">
        <title>De novo transcriptome assembly of four potential Pierce s Disease insect vectors from Arizona vineyards.</title>
        <authorList>
            <person name="Tassone E.E."/>
        </authorList>
    </citation>
    <scope>NUCLEOTIDE SEQUENCE</scope>
</reference>
<dbReference type="SMART" id="SM00239">
    <property type="entry name" value="C2"/>
    <property type="match status" value="1"/>
</dbReference>
<feature type="compositionally biased region" description="Low complexity" evidence="1">
    <location>
        <begin position="172"/>
        <end position="184"/>
    </location>
</feature>
<feature type="compositionally biased region" description="Polar residues" evidence="1">
    <location>
        <begin position="57"/>
        <end position="85"/>
    </location>
</feature>
<evidence type="ECO:0000256" key="1">
    <source>
        <dbReference type="SAM" id="MobiDB-lite"/>
    </source>
</evidence>
<dbReference type="PANTHER" id="PTHR10194">
    <property type="entry name" value="RAS GTPASE-ACTIVATING PROTEINS"/>
    <property type="match status" value="1"/>
</dbReference>
<dbReference type="SUPFAM" id="SSF49562">
    <property type="entry name" value="C2 domain (Calcium/lipid-binding domain, CaLB)"/>
    <property type="match status" value="1"/>
</dbReference>
<dbReference type="InterPro" id="IPR039360">
    <property type="entry name" value="Ras_GTPase"/>
</dbReference>
<proteinExistence type="predicted"/>
<name>A0A1B6CKH9_9HEMI</name>
<feature type="compositionally biased region" description="Polar residues" evidence="1">
    <location>
        <begin position="145"/>
        <end position="156"/>
    </location>
</feature>
<gene>
    <name evidence="4" type="ORF">g.40751</name>
</gene>
<feature type="region of interest" description="Disordered" evidence="1">
    <location>
        <begin position="298"/>
        <end position="333"/>
    </location>
</feature>
<feature type="compositionally biased region" description="Basic and acidic residues" evidence="1">
    <location>
        <begin position="46"/>
        <end position="56"/>
    </location>
</feature>
<dbReference type="PANTHER" id="PTHR10194:SF60">
    <property type="entry name" value="RAS GTPASE-ACTIVATING PROTEIN RASKOL"/>
    <property type="match status" value="1"/>
</dbReference>
<feature type="compositionally biased region" description="Basic and acidic residues" evidence="1">
    <location>
        <begin position="301"/>
        <end position="310"/>
    </location>
</feature>
<feature type="region of interest" description="Disordered" evidence="1">
    <location>
        <begin position="232"/>
        <end position="251"/>
    </location>
</feature>
<dbReference type="InterPro" id="IPR000008">
    <property type="entry name" value="C2_dom"/>
</dbReference>
<feature type="compositionally biased region" description="Basic and acidic residues" evidence="1">
    <location>
        <begin position="190"/>
        <end position="201"/>
    </location>
</feature>
<feature type="domain" description="PH" evidence="2">
    <location>
        <begin position="360"/>
        <end position="395"/>
    </location>
</feature>
<dbReference type="PROSITE" id="PS50004">
    <property type="entry name" value="C2"/>
    <property type="match status" value="1"/>
</dbReference>